<dbReference type="EMBL" id="KE145362">
    <property type="protein sequence ID" value="EPE31246.1"/>
    <property type="molecule type" value="Genomic_DNA"/>
</dbReference>
<evidence type="ECO:0000256" key="1">
    <source>
        <dbReference type="ARBA" id="ARBA00035112"/>
    </source>
</evidence>
<evidence type="ECO:0000313" key="5">
    <source>
        <dbReference type="Proteomes" id="UP000016922"/>
    </source>
</evidence>
<dbReference type="STRING" id="1116229.S3DGT5"/>
<keyword evidence="3" id="KW-1133">Transmembrane helix</keyword>
<keyword evidence="3" id="KW-0472">Membrane</keyword>
<reference evidence="4 5" key="1">
    <citation type="journal article" date="2013" name="BMC Genomics">
        <title>Genomics-driven discovery of the pneumocandin biosynthetic gene cluster in the fungus Glarea lozoyensis.</title>
        <authorList>
            <person name="Chen L."/>
            <person name="Yue Q."/>
            <person name="Zhang X."/>
            <person name="Xiang M."/>
            <person name="Wang C."/>
            <person name="Li S."/>
            <person name="Che Y."/>
            <person name="Ortiz-Lopez F.J."/>
            <person name="Bills G.F."/>
            <person name="Liu X."/>
            <person name="An Z."/>
        </authorList>
    </citation>
    <scope>NUCLEOTIDE SEQUENCE [LARGE SCALE GENOMIC DNA]</scope>
    <source>
        <strain evidence="5">ATCC 20868 / MF5171</strain>
    </source>
</reference>
<keyword evidence="3" id="KW-0812">Transmembrane</keyword>
<name>S3DGT5_GLAL2</name>
<evidence type="ECO:0000313" key="4">
    <source>
        <dbReference type="EMBL" id="EPE31246.1"/>
    </source>
</evidence>
<accession>S3DGT5</accession>
<dbReference type="KEGG" id="glz:GLAREA_12549"/>
<evidence type="ECO:0000256" key="2">
    <source>
        <dbReference type="SAM" id="MobiDB-lite"/>
    </source>
</evidence>
<dbReference type="InterPro" id="IPR021765">
    <property type="entry name" value="UstYa-like"/>
</dbReference>
<organism evidence="4 5">
    <name type="scientific">Glarea lozoyensis (strain ATCC 20868 / MF5171)</name>
    <dbReference type="NCBI Taxonomy" id="1116229"/>
    <lineage>
        <taxon>Eukaryota</taxon>
        <taxon>Fungi</taxon>
        <taxon>Dikarya</taxon>
        <taxon>Ascomycota</taxon>
        <taxon>Pezizomycotina</taxon>
        <taxon>Leotiomycetes</taxon>
        <taxon>Helotiales</taxon>
        <taxon>Helotiaceae</taxon>
        <taxon>Glarea</taxon>
    </lineage>
</organism>
<proteinExistence type="inferred from homology"/>
<evidence type="ECO:0000256" key="3">
    <source>
        <dbReference type="SAM" id="Phobius"/>
    </source>
</evidence>
<dbReference type="GO" id="GO:0043386">
    <property type="term" value="P:mycotoxin biosynthetic process"/>
    <property type="evidence" value="ECO:0007669"/>
    <property type="project" value="InterPro"/>
</dbReference>
<gene>
    <name evidence="4" type="ORF">GLAREA_12549</name>
</gene>
<dbReference type="AlphaFoldDB" id="S3DGT5"/>
<feature type="transmembrane region" description="Helical" evidence="3">
    <location>
        <begin position="32"/>
        <end position="53"/>
    </location>
</feature>
<dbReference type="Pfam" id="PF11807">
    <property type="entry name" value="UstYa"/>
    <property type="match status" value="1"/>
</dbReference>
<dbReference type="GeneID" id="19471589"/>
<dbReference type="Proteomes" id="UP000016922">
    <property type="component" value="Unassembled WGS sequence"/>
</dbReference>
<dbReference type="PANTHER" id="PTHR33365:SF14">
    <property type="entry name" value="TAT PATHWAY SIGNAL SEQUENCE"/>
    <property type="match status" value="1"/>
</dbReference>
<comment type="similarity">
    <text evidence="1">Belongs to the ustYa family.</text>
</comment>
<sequence>MNYSPVSKEESLEDASYASASLRGLSPSRRSWAGRTITILNVALFIASTALFLKSSNITNRQDWALEQVSYFSPLFTRLKIPFVAKVVQGDLFNEDNLLLRQYPSPEVDDAWEALTDVGVVIINKEEVVKLGKDPKKAVKAPPEWGSWLFFTLATCTLTAASGHGENSYLAQPDGQHALHCLNAIRKYAYREHYYPSQTTSPSSSHSPNLTSTSPLQPFHQAHLSHCLHVLLQTLTCDFSTDMITHNWMETQDYPFPDFAINKKCRDHSEILKWQAKERISVDMWIEMSKRGPQPGEEILKLPPKLKAWSQSDVTDGQSEKGH</sequence>
<feature type="region of interest" description="Disordered" evidence="2">
    <location>
        <begin position="293"/>
        <end position="323"/>
    </location>
</feature>
<keyword evidence="5" id="KW-1185">Reference proteome</keyword>
<dbReference type="RefSeq" id="XP_008081521.1">
    <property type="nucleotide sequence ID" value="XM_008083330.1"/>
</dbReference>
<dbReference type="OMA" id="RTHISHC"/>
<dbReference type="OrthoDB" id="3687641at2759"/>
<protein>
    <submittedName>
        <fullName evidence="4">Uncharacterized protein</fullName>
    </submittedName>
</protein>
<dbReference type="HOGENOM" id="CLU_042941_0_0_1"/>
<dbReference type="PANTHER" id="PTHR33365">
    <property type="entry name" value="YALI0B05434P"/>
    <property type="match status" value="1"/>
</dbReference>